<sequence length="232" mass="25837">MEKYLVLLCLLLAVGSAQQENKAYKIALEFLMRFHSKTVLALVANSTAHEPTRSKQAIQQNGKREYDGFNERMNDDDGNADNSLNINSQIYTTTVYNIPVDRFIKEAMMAILGENGVLEKGGFYMDGYIKNDGTAFIKMVRSFGNRTNLINAIKKASQEPPGSSPLNVVVHFLLTAEDTNNLIAWQEAQIQKGNVKQDDPCAPKLIVMYKCCTRTVIPFIGPEFGSLMIGTD</sequence>
<organism evidence="2 3">
    <name type="scientific">Actinia tenebrosa</name>
    <name type="common">Australian red waratah sea anemone</name>
    <dbReference type="NCBI Taxonomy" id="6105"/>
    <lineage>
        <taxon>Eukaryota</taxon>
        <taxon>Metazoa</taxon>
        <taxon>Cnidaria</taxon>
        <taxon>Anthozoa</taxon>
        <taxon>Hexacorallia</taxon>
        <taxon>Actiniaria</taxon>
        <taxon>Actiniidae</taxon>
        <taxon>Actinia</taxon>
    </lineage>
</organism>
<accession>A0A6P8HTV0</accession>
<keyword evidence="2" id="KW-1185">Reference proteome</keyword>
<gene>
    <name evidence="3" type="primary">LOC116292825</name>
</gene>
<dbReference type="GeneID" id="116292825"/>
<dbReference type="KEGG" id="aten:116292825"/>
<dbReference type="RefSeq" id="XP_031556042.1">
    <property type="nucleotide sequence ID" value="XM_031700182.1"/>
</dbReference>
<proteinExistence type="predicted"/>
<evidence type="ECO:0000313" key="2">
    <source>
        <dbReference type="Proteomes" id="UP000515163"/>
    </source>
</evidence>
<evidence type="ECO:0000313" key="3">
    <source>
        <dbReference type="RefSeq" id="XP_031556042.1"/>
    </source>
</evidence>
<protein>
    <submittedName>
        <fullName evidence="3">Uncharacterized protein LOC116292825</fullName>
    </submittedName>
</protein>
<feature type="signal peptide" evidence="1">
    <location>
        <begin position="1"/>
        <end position="17"/>
    </location>
</feature>
<dbReference type="InParanoid" id="A0A6P8HTV0"/>
<dbReference type="AlphaFoldDB" id="A0A6P8HTV0"/>
<dbReference type="OrthoDB" id="5954962at2759"/>
<keyword evidence="1" id="KW-0732">Signal</keyword>
<reference evidence="3" key="1">
    <citation type="submission" date="2025-08" db="UniProtKB">
        <authorList>
            <consortium name="RefSeq"/>
        </authorList>
    </citation>
    <scope>IDENTIFICATION</scope>
    <source>
        <tissue evidence="3">Tentacle</tissue>
    </source>
</reference>
<dbReference type="Proteomes" id="UP000515163">
    <property type="component" value="Unplaced"/>
</dbReference>
<evidence type="ECO:0000256" key="1">
    <source>
        <dbReference type="SAM" id="SignalP"/>
    </source>
</evidence>
<name>A0A6P8HTV0_ACTTE</name>
<feature type="chain" id="PRO_5028154251" evidence="1">
    <location>
        <begin position="18"/>
        <end position="232"/>
    </location>
</feature>